<feature type="transmembrane region" description="Helical" evidence="7">
    <location>
        <begin position="58"/>
        <end position="77"/>
    </location>
</feature>
<evidence type="ECO:0000256" key="7">
    <source>
        <dbReference type="SAM" id="Phobius"/>
    </source>
</evidence>
<gene>
    <name evidence="9" type="ORF">GCM10023195_25690</name>
</gene>
<feature type="transmembrane region" description="Helical" evidence="7">
    <location>
        <begin position="23"/>
        <end position="46"/>
    </location>
</feature>
<dbReference type="PANTHER" id="PTHR23501:SF1">
    <property type="entry name" value="TRANSPORT PROTEIN HSRA-RELATED"/>
    <property type="match status" value="1"/>
</dbReference>
<keyword evidence="6 7" id="KW-0472">Membrane</keyword>
<dbReference type="Gene3D" id="1.20.1720.10">
    <property type="entry name" value="Multidrug resistance protein D"/>
    <property type="match status" value="1"/>
</dbReference>
<keyword evidence="5 7" id="KW-1133">Transmembrane helix</keyword>
<keyword evidence="10" id="KW-1185">Reference proteome</keyword>
<evidence type="ECO:0000256" key="1">
    <source>
        <dbReference type="ARBA" id="ARBA00004651"/>
    </source>
</evidence>
<sequence>MTTAPTREPAADRRGIDPELRRLAIVVLLGTIMTILDTTIVNVAVTTLGKDFDASLSSIQWVMTGYTLALSMAIPLTGWSVRRFGARTMWLTSLVLFISGSLLCGLAWSVPALIAFRILQGVGGGMLMPIGQTVLARAAGPDRMGRVMTIVSVPAMLAPVLGPLLGGVILDSVSWRWLFFINIPFCALALAAALRMMPRDTERDPGAPLDLVGMLLLSPGLAALVYGLAETGKGAGLSNPRFLTGVVAGIMLVAAFVAHALRKGAGALIDVRLLRDRSFAAATGGLFVYCVPMFGLTVLLPLFSQVVRGESPMDAGWLISPLGLGAMITMTVAGRMTDRYGARWIATAGVALVLAGTLVLTRIDPSTGHPTLMALILVIGLGHGAVSPVLMAAAYQGIPRESVPAATTGASILIRVGSSFGTAILTILLQIMIRAEVPGATGNLKDAVTHRTAQTPAQLTSAFTDTFWWAAALLAVTLVPVLLVPRRRGAA</sequence>
<dbReference type="Proteomes" id="UP001500212">
    <property type="component" value="Unassembled WGS sequence"/>
</dbReference>
<dbReference type="CDD" id="cd17503">
    <property type="entry name" value="MFS_LmrB_MDR_like"/>
    <property type="match status" value="1"/>
</dbReference>
<dbReference type="PROSITE" id="PS50850">
    <property type="entry name" value="MFS"/>
    <property type="match status" value="1"/>
</dbReference>
<name>A0ABP8TJQ7_9ACTN</name>
<dbReference type="PANTHER" id="PTHR23501">
    <property type="entry name" value="MAJOR FACILITATOR SUPERFAMILY"/>
    <property type="match status" value="1"/>
</dbReference>
<feature type="domain" description="Major facilitator superfamily (MFS) profile" evidence="8">
    <location>
        <begin position="23"/>
        <end position="489"/>
    </location>
</feature>
<evidence type="ECO:0000256" key="6">
    <source>
        <dbReference type="ARBA" id="ARBA00023136"/>
    </source>
</evidence>
<evidence type="ECO:0000259" key="8">
    <source>
        <dbReference type="PROSITE" id="PS50850"/>
    </source>
</evidence>
<feature type="transmembrane region" description="Helical" evidence="7">
    <location>
        <begin position="279"/>
        <end position="303"/>
    </location>
</feature>
<feature type="transmembrane region" description="Helical" evidence="7">
    <location>
        <begin position="412"/>
        <end position="433"/>
    </location>
</feature>
<evidence type="ECO:0000256" key="2">
    <source>
        <dbReference type="ARBA" id="ARBA00022448"/>
    </source>
</evidence>
<feature type="transmembrane region" description="Helical" evidence="7">
    <location>
        <begin position="340"/>
        <end position="360"/>
    </location>
</feature>
<keyword evidence="2" id="KW-0813">Transport</keyword>
<feature type="transmembrane region" description="Helical" evidence="7">
    <location>
        <begin position="114"/>
        <end position="135"/>
    </location>
</feature>
<organism evidence="9 10">
    <name type="scientific">Actinoallomurus liliacearum</name>
    <dbReference type="NCBI Taxonomy" id="1080073"/>
    <lineage>
        <taxon>Bacteria</taxon>
        <taxon>Bacillati</taxon>
        <taxon>Actinomycetota</taxon>
        <taxon>Actinomycetes</taxon>
        <taxon>Streptosporangiales</taxon>
        <taxon>Thermomonosporaceae</taxon>
        <taxon>Actinoallomurus</taxon>
    </lineage>
</organism>
<keyword evidence="4 7" id="KW-0812">Transmembrane</keyword>
<feature type="transmembrane region" description="Helical" evidence="7">
    <location>
        <begin position="89"/>
        <end position="108"/>
    </location>
</feature>
<feature type="transmembrane region" description="Helical" evidence="7">
    <location>
        <begin position="466"/>
        <end position="484"/>
    </location>
</feature>
<comment type="caution">
    <text evidence="9">The sequence shown here is derived from an EMBL/GenBank/DDBJ whole genome shotgun (WGS) entry which is preliminary data.</text>
</comment>
<comment type="subcellular location">
    <subcellularLocation>
        <location evidence="1">Cell membrane</location>
        <topology evidence="1">Multi-pass membrane protein</topology>
    </subcellularLocation>
</comment>
<dbReference type="InterPro" id="IPR011701">
    <property type="entry name" value="MFS"/>
</dbReference>
<evidence type="ECO:0000256" key="5">
    <source>
        <dbReference type="ARBA" id="ARBA00022989"/>
    </source>
</evidence>
<feature type="transmembrane region" description="Helical" evidence="7">
    <location>
        <begin position="175"/>
        <end position="197"/>
    </location>
</feature>
<proteinExistence type="predicted"/>
<evidence type="ECO:0000256" key="4">
    <source>
        <dbReference type="ARBA" id="ARBA00022692"/>
    </source>
</evidence>
<evidence type="ECO:0000256" key="3">
    <source>
        <dbReference type="ARBA" id="ARBA00022475"/>
    </source>
</evidence>
<accession>A0ABP8TJQ7</accession>
<dbReference type="InterPro" id="IPR004638">
    <property type="entry name" value="EmrB-like"/>
</dbReference>
<dbReference type="InterPro" id="IPR020846">
    <property type="entry name" value="MFS_dom"/>
</dbReference>
<dbReference type="Gene3D" id="1.20.1250.20">
    <property type="entry name" value="MFS general substrate transporter like domains"/>
    <property type="match status" value="1"/>
</dbReference>
<protein>
    <submittedName>
        <fullName evidence="9">MDR family MFS transporter</fullName>
    </submittedName>
</protein>
<feature type="transmembrane region" description="Helical" evidence="7">
    <location>
        <begin position="315"/>
        <end position="333"/>
    </location>
</feature>
<feature type="transmembrane region" description="Helical" evidence="7">
    <location>
        <begin position="241"/>
        <end position="258"/>
    </location>
</feature>
<dbReference type="InterPro" id="IPR036259">
    <property type="entry name" value="MFS_trans_sf"/>
</dbReference>
<reference evidence="10" key="1">
    <citation type="journal article" date="2019" name="Int. J. Syst. Evol. Microbiol.">
        <title>The Global Catalogue of Microorganisms (GCM) 10K type strain sequencing project: providing services to taxonomists for standard genome sequencing and annotation.</title>
        <authorList>
            <consortium name="The Broad Institute Genomics Platform"/>
            <consortium name="The Broad Institute Genome Sequencing Center for Infectious Disease"/>
            <person name="Wu L."/>
            <person name="Ma J."/>
        </authorList>
    </citation>
    <scope>NUCLEOTIDE SEQUENCE [LARGE SCALE GENOMIC DNA]</scope>
    <source>
        <strain evidence="10">JCM 17938</strain>
    </source>
</reference>
<feature type="transmembrane region" description="Helical" evidence="7">
    <location>
        <begin position="209"/>
        <end position="229"/>
    </location>
</feature>
<evidence type="ECO:0000313" key="9">
    <source>
        <dbReference type="EMBL" id="GAA4606929.1"/>
    </source>
</evidence>
<dbReference type="Pfam" id="PF07690">
    <property type="entry name" value="MFS_1"/>
    <property type="match status" value="1"/>
</dbReference>
<feature type="transmembrane region" description="Helical" evidence="7">
    <location>
        <begin position="147"/>
        <end position="169"/>
    </location>
</feature>
<feature type="transmembrane region" description="Helical" evidence="7">
    <location>
        <begin position="372"/>
        <end position="391"/>
    </location>
</feature>
<evidence type="ECO:0000313" key="10">
    <source>
        <dbReference type="Proteomes" id="UP001500212"/>
    </source>
</evidence>
<dbReference type="RefSeq" id="WP_345353260.1">
    <property type="nucleotide sequence ID" value="NZ_BAABHJ010000005.1"/>
</dbReference>
<dbReference type="NCBIfam" id="TIGR00711">
    <property type="entry name" value="efflux_EmrB"/>
    <property type="match status" value="1"/>
</dbReference>
<dbReference type="EMBL" id="BAABHJ010000005">
    <property type="protein sequence ID" value="GAA4606929.1"/>
    <property type="molecule type" value="Genomic_DNA"/>
</dbReference>
<dbReference type="SUPFAM" id="SSF103473">
    <property type="entry name" value="MFS general substrate transporter"/>
    <property type="match status" value="1"/>
</dbReference>
<keyword evidence="3" id="KW-1003">Cell membrane</keyword>